<proteinExistence type="predicted"/>
<keyword evidence="2" id="KW-1185">Reference proteome</keyword>
<name>A0A0C2SBK9_AMAMK</name>
<dbReference type="EMBL" id="KN818302">
    <property type="protein sequence ID" value="KIL60240.1"/>
    <property type="molecule type" value="Genomic_DNA"/>
</dbReference>
<dbReference type="HOGENOM" id="CLU_2922162_0_0_1"/>
<reference evidence="1 2" key="1">
    <citation type="submission" date="2014-04" db="EMBL/GenBank/DDBJ databases">
        <title>Evolutionary Origins and Diversification of the Mycorrhizal Mutualists.</title>
        <authorList>
            <consortium name="DOE Joint Genome Institute"/>
            <consortium name="Mycorrhizal Genomics Consortium"/>
            <person name="Kohler A."/>
            <person name="Kuo A."/>
            <person name="Nagy L.G."/>
            <person name="Floudas D."/>
            <person name="Copeland A."/>
            <person name="Barry K.W."/>
            <person name="Cichocki N."/>
            <person name="Veneault-Fourrey C."/>
            <person name="LaButti K."/>
            <person name="Lindquist E.A."/>
            <person name="Lipzen A."/>
            <person name="Lundell T."/>
            <person name="Morin E."/>
            <person name="Murat C."/>
            <person name="Riley R."/>
            <person name="Ohm R."/>
            <person name="Sun H."/>
            <person name="Tunlid A."/>
            <person name="Henrissat B."/>
            <person name="Grigoriev I.V."/>
            <person name="Hibbett D.S."/>
            <person name="Martin F."/>
        </authorList>
    </citation>
    <scope>NUCLEOTIDE SEQUENCE [LARGE SCALE GENOMIC DNA]</scope>
    <source>
        <strain evidence="1 2">Koide BX008</strain>
    </source>
</reference>
<accession>A0A0C2SBK9</accession>
<evidence type="ECO:0000313" key="1">
    <source>
        <dbReference type="EMBL" id="KIL60240.1"/>
    </source>
</evidence>
<evidence type="ECO:0000313" key="2">
    <source>
        <dbReference type="Proteomes" id="UP000054549"/>
    </source>
</evidence>
<organism evidence="1 2">
    <name type="scientific">Amanita muscaria (strain Koide BX008)</name>
    <dbReference type="NCBI Taxonomy" id="946122"/>
    <lineage>
        <taxon>Eukaryota</taxon>
        <taxon>Fungi</taxon>
        <taxon>Dikarya</taxon>
        <taxon>Basidiomycota</taxon>
        <taxon>Agaricomycotina</taxon>
        <taxon>Agaricomycetes</taxon>
        <taxon>Agaricomycetidae</taxon>
        <taxon>Agaricales</taxon>
        <taxon>Pluteineae</taxon>
        <taxon>Amanitaceae</taxon>
        <taxon>Amanita</taxon>
    </lineage>
</organism>
<gene>
    <name evidence="1" type="ORF">M378DRAFT_168381</name>
</gene>
<protein>
    <submittedName>
        <fullName evidence="1">Uncharacterized protein</fullName>
    </submittedName>
</protein>
<dbReference type="Proteomes" id="UP000054549">
    <property type="component" value="Unassembled WGS sequence"/>
</dbReference>
<dbReference type="AlphaFoldDB" id="A0A0C2SBK9"/>
<dbReference type="InParanoid" id="A0A0C2SBK9"/>
<sequence length="61" mass="6739">MAPLTLIPDSKVLFPSKQVSNSKSRIIIADVGFLSDGLGLPGTLHVYSFYHTMRMKLGIYL</sequence>